<dbReference type="InterPro" id="IPR042837">
    <property type="entry name" value="PTX3"/>
</dbReference>
<comment type="caution">
    <text evidence="6">The sequence shown here is derived from an EMBL/GenBank/DDBJ whole genome shotgun (WGS) entry which is preliminary data.</text>
</comment>
<protein>
    <recommendedName>
        <fullName evidence="5">LamG-like jellyroll fold domain-containing protein</fullName>
    </recommendedName>
</protein>
<dbReference type="InterPro" id="IPR006558">
    <property type="entry name" value="LamG-like"/>
</dbReference>
<evidence type="ECO:0000313" key="7">
    <source>
        <dbReference type="Proteomes" id="UP000640052"/>
    </source>
</evidence>
<dbReference type="EMBL" id="BOOA01000006">
    <property type="protein sequence ID" value="GIH22788.1"/>
    <property type="molecule type" value="Genomic_DNA"/>
</dbReference>
<name>A0A919UM08_9ACTN</name>
<dbReference type="NCBIfam" id="NF033679">
    <property type="entry name" value="DNRLRE_dom"/>
    <property type="match status" value="1"/>
</dbReference>
<feature type="domain" description="LamG-like jellyroll fold" evidence="5">
    <location>
        <begin position="755"/>
        <end position="889"/>
    </location>
</feature>
<evidence type="ECO:0000256" key="3">
    <source>
        <dbReference type="SAM" id="MobiDB-lite"/>
    </source>
</evidence>
<gene>
    <name evidence="6" type="ORF">Aph01nite_10980</name>
</gene>
<reference evidence="6" key="1">
    <citation type="submission" date="2021-01" db="EMBL/GenBank/DDBJ databases">
        <title>Whole genome shotgun sequence of Acrocarpospora phusangensis NBRC 108782.</title>
        <authorList>
            <person name="Komaki H."/>
            <person name="Tamura T."/>
        </authorList>
    </citation>
    <scope>NUCLEOTIDE SEQUENCE</scope>
    <source>
        <strain evidence="6">NBRC 108782</strain>
    </source>
</reference>
<dbReference type="AlphaFoldDB" id="A0A919UM08"/>
<feature type="region of interest" description="Disordered" evidence="3">
    <location>
        <begin position="586"/>
        <end position="606"/>
    </location>
</feature>
<dbReference type="Pfam" id="PF13385">
    <property type="entry name" value="Laminin_G_3"/>
    <property type="match status" value="2"/>
</dbReference>
<evidence type="ECO:0000256" key="1">
    <source>
        <dbReference type="ARBA" id="ARBA00022729"/>
    </source>
</evidence>
<sequence>MLTVCALLAAFLVGAPQPATADDPGPPPPVVYETDQALQVAQQTGQTVEIASARTETSQVFAQPDGTQRLVVAARPVRVLQGSQWVDAQPKLVRRADGTIGPVASTLDMTFSGGGTGYLVRVDREGVTLTYTWPTPLPAPVLAGTAATYAEVIPGVDLVLNADVEGFSEVLVVKTAEAAARPELAELRIAVHVSGGTLRRDAGGNLTLIADDGTVALHGAAPRMWDSSGDALEDGDRRTGPRTGDAVGEIATSLDGGVLTLAPDLGFLRDPDLTFPVYIDPPMHGAARLAFTYVSKHFAGTKFFNTSDVAKVGYVNDPNVPSGPTIDTYRSFFRMNTAPVNGKHIISAVFRTFEVHSWSCNARPVELWTTGAIGTGTTWNAQPGWSSKISTVNVAKGYNSNCADGGVDFPATSAVVTAASRGWPNLTLGLRASNESDTFGWKKFRNNPTLEITYNSTPNVPDQRSADIGASVGVPCAAGAAAPYVTTTTPTLRARVQDPDAAKGQNVRAHFEWWATGGSKAGENFTAYVKSGTPVTAAIPSGAFADGARISWRVRGQDGVATSGNSDWSPWCELIVDRTRPSGAPVVTSADYPETPEGGDPVPSGGIGRMGTFTLRPATADADIGGFLYALNDDAPGAAATAAISGGQATVRLTPSRDLLNVLYVWSRDRAGNIGPFKRYEFSVRAGAGPVARWTLDEGAGTAVADSSGGNGGTLTGGATWTSGRDGRAVRLNGTDGRIELARTTPLVATELNYSVAAWVRLTDKSDYRTILSQDGNTRSGFYLQYSLSTDRWAMVVTSADSPSVTYNMAKSDAPPQLGVWTHLAATFDAATGLIRLYVNGRPQAATAVQATPWHAGGRFAIGRALGLTNPWAGDVDEVRAYDRVIYAPEVAALATRPPVLEGHWKFDETSGTTVADSSGRGRTGTATGMTWDEGWVGGAGSFTGTGHVSTAGPAIRTDQSFTVAAWLRLDAKGDYRTAVSQDGVNRSGFYFQYNKTVDRWAIYLTQSDAAGAPLDGALSSEPPTLGEWTHLAATYDYATGKLQLYVNGNPEGSGSHLTTWNAGGRLAIGRALGATNLWHGLIDDVRVYTGVLSEDEIFDLALQ</sequence>
<evidence type="ECO:0000259" key="5">
    <source>
        <dbReference type="SMART" id="SM00560"/>
    </source>
</evidence>
<evidence type="ECO:0000256" key="4">
    <source>
        <dbReference type="SAM" id="SignalP"/>
    </source>
</evidence>
<proteinExistence type="predicted"/>
<feature type="chain" id="PRO_5036857549" description="LamG-like jellyroll fold domain-containing protein" evidence="4">
    <location>
        <begin position="22"/>
        <end position="1104"/>
    </location>
</feature>
<keyword evidence="1 4" id="KW-0732">Signal</keyword>
<feature type="region of interest" description="Disordered" evidence="3">
    <location>
        <begin position="912"/>
        <end position="931"/>
    </location>
</feature>
<accession>A0A919UM08</accession>
<dbReference type="SMART" id="SM00560">
    <property type="entry name" value="LamGL"/>
    <property type="match status" value="2"/>
</dbReference>
<feature type="domain" description="LamG-like jellyroll fold" evidence="5">
    <location>
        <begin position="960"/>
        <end position="1096"/>
    </location>
</feature>
<keyword evidence="7" id="KW-1185">Reference proteome</keyword>
<evidence type="ECO:0000313" key="6">
    <source>
        <dbReference type="EMBL" id="GIH22788.1"/>
    </source>
</evidence>
<evidence type="ECO:0000256" key="2">
    <source>
        <dbReference type="ARBA" id="ARBA00023157"/>
    </source>
</evidence>
<dbReference type="InterPro" id="IPR013320">
    <property type="entry name" value="ConA-like_dom_sf"/>
</dbReference>
<dbReference type="PANTHER" id="PTHR46943">
    <property type="entry name" value="PENTRAXIN-RELATED PROTEIN PTX3"/>
    <property type="match status" value="1"/>
</dbReference>
<dbReference type="SUPFAM" id="SSF49899">
    <property type="entry name" value="Concanavalin A-like lectins/glucanases"/>
    <property type="match status" value="2"/>
</dbReference>
<dbReference type="PANTHER" id="PTHR46943:SF1">
    <property type="entry name" value="PENTRAXIN-RELATED PROTEIN PTX3"/>
    <property type="match status" value="1"/>
</dbReference>
<keyword evidence="2" id="KW-1015">Disulfide bond</keyword>
<dbReference type="GO" id="GO:0006955">
    <property type="term" value="P:immune response"/>
    <property type="evidence" value="ECO:0007669"/>
    <property type="project" value="InterPro"/>
</dbReference>
<dbReference type="Gene3D" id="2.60.120.200">
    <property type="match status" value="2"/>
</dbReference>
<feature type="signal peptide" evidence="4">
    <location>
        <begin position="1"/>
        <end position="21"/>
    </location>
</feature>
<dbReference type="Proteomes" id="UP000640052">
    <property type="component" value="Unassembled WGS sequence"/>
</dbReference>
<organism evidence="6 7">
    <name type="scientific">Acrocarpospora phusangensis</name>
    <dbReference type="NCBI Taxonomy" id="1070424"/>
    <lineage>
        <taxon>Bacteria</taxon>
        <taxon>Bacillati</taxon>
        <taxon>Actinomycetota</taxon>
        <taxon>Actinomycetes</taxon>
        <taxon>Streptosporangiales</taxon>
        <taxon>Streptosporangiaceae</taxon>
        <taxon>Acrocarpospora</taxon>
    </lineage>
</organism>